<dbReference type="OMA" id="SRYFIER"/>
<dbReference type="Gene3D" id="3.40.50.300">
    <property type="entry name" value="P-loop containing nucleotide triphosphate hydrolases"/>
    <property type="match status" value="1"/>
</dbReference>
<keyword evidence="6 7" id="KW-0472">Membrane</keyword>
<dbReference type="GO" id="GO:0140359">
    <property type="term" value="F:ABC-type transporter activity"/>
    <property type="evidence" value="ECO:0007669"/>
    <property type="project" value="InterPro"/>
</dbReference>
<dbReference type="CDD" id="cd03230">
    <property type="entry name" value="ABC_DR_subfamily_A"/>
    <property type="match status" value="1"/>
</dbReference>
<evidence type="ECO:0000256" key="1">
    <source>
        <dbReference type="ARBA" id="ARBA00004141"/>
    </source>
</evidence>
<dbReference type="PANTHER" id="PTHR43038">
    <property type="entry name" value="ATP-BINDING CASSETTE, SUB-FAMILY H, MEMBER 1"/>
    <property type="match status" value="1"/>
</dbReference>
<evidence type="ECO:0000256" key="4">
    <source>
        <dbReference type="ARBA" id="ARBA00022840"/>
    </source>
</evidence>
<feature type="transmembrane region" description="Helical" evidence="7">
    <location>
        <begin position="531"/>
        <end position="549"/>
    </location>
</feature>
<keyword evidence="3" id="KW-0547">Nucleotide-binding</keyword>
<dbReference type="FunCoup" id="R7TGA3">
    <property type="interactions" value="6"/>
</dbReference>
<accession>R7TGA3</accession>
<name>R7TGA3_CAPTE</name>
<dbReference type="Pfam" id="PF01061">
    <property type="entry name" value="ABC2_membrane"/>
    <property type="match status" value="1"/>
</dbReference>
<evidence type="ECO:0000256" key="7">
    <source>
        <dbReference type="SAM" id="Phobius"/>
    </source>
</evidence>
<dbReference type="Proteomes" id="UP000014760">
    <property type="component" value="Unassembled WGS sequence"/>
</dbReference>
<dbReference type="InterPro" id="IPR027417">
    <property type="entry name" value="P-loop_NTPase"/>
</dbReference>
<dbReference type="InterPro" id="IPR003439">
    <property type="entry name" value="ABC_transporter-like_ATP-bd"/>
</dbReference>
<feature type="transmembrane region" description="Helical" evidence="7">
    <location>
        <begin position="591"/>
        <end position="611"/>
    </location>
</feature>
<feature type="transmembrane region" description="Helical" evidence="7">
    <location>
        <begin position="497"/>
        <end position="519"/>
    </location>
</feature>
<feature type="transmembrane region" description="Helical" evidence="7">
    <location>
        <begin position="471"/>
        <end position="491"/>
    </location>
</feature>
<feature type="domain" description="ABC transmembrane type-2" evidence="9">
    <location>
        <begin position="375"/>
        <end position="612"/>
    </location>
</feature>
<dbReference type="SMART" id="SM00382">
    <property type="entry name" value="AAA"/>
    <property type="match status" value="1"/>
</dbReference>
<dbReference type="GO" id="GO:0005524">
    <property type="term" value="F:ATP binding"/>
    <property type="evidence" value="ECO:0007669"/>
    <property type="project" value="UniProtKB-KW"/>
</dbReference>
<keyword evidence="4" id="KW-0067">ATP-binding</keyword>
<dbReference type="EnsemblMetazoa" id="CapteT162923">
    <property type="protein sequence ID" value="CapteP162923"/>
    <property type="gene ID" value="CapteG162923"/>
</dbReference>
<reference evidence="11" key="3">
    <citation type="submission" date="2015-06" db="UniProtKB">
        <authorList>
            <consortium name="EnsemblMetazoa"/>
        </authorList>
    </citation>
    <scope>IDENTIFICATION</scope>
</reference>
<dbReference type="Pfam" id="PF00005">
    <property type="entry name" value="ABC_tran"/>
    <property type="match status" value="1"/>
</dbReference>
<dbReference type="STRING" id="283909.R7TGA3"/>
<evidence type="ECO:0000259" key="8">
    <source>
        <dbReference type="PROSITE" id="PS50893"/>
    </source>
</evidence>
<organism evidence="10">
    <name type="scientific">Capitella teleta</name>
    <name type="common">Polychaete worm</name>
    <dbReference type="NCBI Taxonomy" id="283909"/>
    <lineage>
        <taxon>Eukaryota</taxon>
        <taxon>Metazoa</taxon>
        <taxon>Spiralia</taxon>
        <taxon>Lophotrochozoa</taxon>
        <taxon>Annelida</taxon>
        <taxon>Polychaeta</taxon>
        <taxon>Sedentaria</taxon>
        <taxon>Scolecida</taxon>
        <taxon>Capitellidae</taxon>
        <taxon>Capitella</taxon>
    </lineage>
</organism>
<evidence type="ECO:0000256" key="2">
    <source>
        <dbReference type="ARBA" id="ARBA00022692"/>
    </source>
</evidence>
<dbReference type="InterPro" id="IPR003593">
    <property type="entry name" value="AAA+_ATPase"/>
</dbReference>
<dbReference type="PANTHER" id="PTHR43038:SF3">
    <property type="entry name" value="ABC TRANSPORTER G FAMILY MEMBER 20 ISOFORM X1"/>
    <property type="match status" value="1"/>
</dbReference>
<dbReference type="SUPFAM" id="SSF52540">
    <property type="entry name" value="P-loop containing nucleoside triphosphate hydrolases"/>
    <property type="match status" value="1"/>
</dbReference>
<dbReference type="AlphaFoldDB" id="R7TGA3"/>
<dbReference type="InterPro" id="IPR013525">
    <property type="entry name" value="ABC2_TM"/>
</dbReference>
<evidence type="ECO:0000313" key="10">
    <source>
        <dbReference type="EMBL" id="ELT92522.1"/>
    </source>
</evidence>
<dbReference type="HOGENOM" id="CLU_014367_1_0_1"/>
<dbReference type="PROSITE" id="PS50893">
    <property type="entry name" value="ABC_TRANSPORTER_2"/>
    <property type="match status" value="1"/>
</dbReference>
<reference evidence="12" key="1">
    <citation type="submission" date="2012-12" db="EMBL/GenBank/DDBJ databases">
        <authorList>
            <person name="Hellsten U."/>
            <person name="Grimwood J."/>
            <person name="Chapman J.A."/>
            <person name="Shapiro H."/>
            <person name="Aerts A."/>
            <person name="Otillar R.P."/>
            <person name="Terry A.Y."/>
            <person name="Boore J.L."/>
            <person name="Simakov O."/>
            <person name="Marletaz F."/>
            <person name="Cho S.-J."/>
            <person name="Edsinger-Gonzales E."/>
            <person name="Havlak P."/>
            <person name="Kuo D.-H."/>
            <person name="Larsson T."/>
            <person name="Lv J."/>
            <person name="Arendt D."/>
            <person name="Savage R."/>
            <person name="Osoegawa K."/>
            <person name="de Jong P."/>
            <person name="Lindberg D.R."/>
            <person name="Seaver E.C."/>
            <person name="Weisblat D.A."/>
            <person name="Putnam N.H."/>
            <person name="Grigoriev I.V."/>
            <person name="Rokhsar D.S."/>
        </authorList>
    </citation>
    <scope>NUCLEOTIDE SEQUENCE</scope>
    <source>
        <strain evidence="12">I ESC-2004</strain>
    </source>
</reference>
<evidence type="ECO:0000313" key="11">
    <source>
        <dbReference type="EnsemblMetazoa" id="CapteP162923"/>
    </source>
</evidence>
<evidence type="ECO:0000256" key="5">
    <source>
        <dbReference type="ARBA" id="ARBA00022989"/>
    </source>
</evidence>
<feature type="domain" description="ABC transporter" evidence="8">
    <location>
        <begin position="11"/>
        <end position="245"/>
    </location>
</feature>
<dbReference type="OrthoDB" id="6150516at2759"/>
<dbReference type="GO" id="GO:0016020">
    <property type="term" value="C:membrane"/>
    <property type="evidence" value="ECO:0007669"/>
    <property type="project" value="UniProtKB-SubCell"/>
</dbReference>
<dbReference type="InterPro" id="IPR047817">
    <property type="entry name" value="ABC2_TM_bact-type"/>
</dbReference>
<evidence type="ECO:0000256" key="3">
    <source>
        <dbReference type="ARBA" id="ARBA00022741"/>
    </source>
</evidence>
<dbReference type="EMBL" id="KB310083">
    <property type="protein sequence ID" value="ELT92522.1"/>
    <property type="molecule type" value="Genomic_DNA"/>
</dbReference>
<dbReference type="GO" id="GO:0016887">
    <property type="term" value="F:ATP hydrolysis activity"/>
    <property type="evidence" value="ECO:0007669"/>
    <property type="project" value="InterPro"/>
</dbReference>
<comment type="subcellular location">
    <subcellularLocation>
        <location evidence="1">Membrane</location>
        <topology evidence="1">Multi-pass membrane protein</topology>
    </subcellularLocation>
</comment>
<evidence type="ECO:0000259" key="9">
    <source>
        <dbReference type="PROSITE" id="PS51012"/>
    </source>
</evidence>
<keyword evidence="2 7" id="KW-0812">Transmembrane</keyword>
<keyword evidence="12" id="KW-1185">Reference proteome</keyword>
<sequence>MEEEIGYDQAVEVAHLNKSYGSGKNKLKVLDNMQMRVATGAIYGLLGPSGCGKTTLLRCIIGRLSWESGTIVTLGKKPGTIGHPVPGSSVGYMPQELALFQDFTISETLSYFGRLHKMTSKRVKERMTFLLDFLHLPDKGRLIRQLSGGQQRRTSFAIALLQEPQLLILDEPTVGVDPLLRQRIWEHLLDIAHSSNITIIITTHYVEEARQAHMVGLMRNGRLLAECSPEELIEKHNLPTLEDVFLELCERDQIGDIEQNEGCAGISTQVCYHDWFVISINQINFKSREARELRQQQAKRLKKFFFPSASNVLALFIKNLTILRRQIGFLLFEFMLPAMQIVMFCLCIGRDPFNLNVAVVNNETCHPPPVPLIPFAASCAFLQHIDSHYINDFQHRYNEARESVESGDNWGVISIGSNFTQDLMIRITFFMATGLTAMSFVLERKQGLLDRSFVAGVTNMEVMIGHISTQFLVMLVQVSLLLVFAIAVFHVVAEGSLVLVVLLTLFQGLVGMALGLLISTICIEETSAIQCALGSVYPNMLLSGIIWPLESMPMNLRYVSYCLPMTYAAEAMRCILARGWGLTYMPVWRGFLMSIGWGWILMALSAIALAIRKF</sequence>
<protein>
    <submittedName>
        <fullName evidence="10 11">Uncharacterized protein</fullName>
    </submittedName>
</protein>
<keyword evidence="5 7" id="KW-1133">Transmembrane helix</keyword>
<reference evidence="10 12" key="2">
    <citation type="journal article" date="2013" name="Nature">
        <title>Insights into bilaterian evolution from three spiralian genomes.</title>
        <authorList>
            <person name="Simakov O."/>
            <person name="Marletaz F."/>
            <person name="Cho S.J."/>
            <person name="Edsinger-Gonzales E."/>
            <person name="Havlak P."/>
            <person name="Hellsten U."/>
            <person name="Kuo D.H."/>
            <person name="Larsson T."/>
            <person name="Lv J."/>
            <person name="Arendt D."/>
            <person name="Savage R."/>
            <person name="Osoegawa K."/>
            <person name="de Jong P."/>
            <person name="Grimwood J."/>
            <person name="Chapman J.A."/>
            <person name="Shapiro H."/>
            <person name="Aerts A."/>
            <person name="Otillar R.P."/>
            <person name="Terry A.Y."/>
            <person name="Boore J.L."/>
            <person name="Grigoriev I.V."/>
            <person name="Lindberg D.R."/>
            <person name="Seaver E.C."/>
            <person name="Weisblat D.A."/>
            <person name="Putnam N.H."/>
            <person name="Rokhsar D.S."/>
        </authorList>
    </citation>
    <scope>NUCLEOTIDE SEQUENCE</scope>
    <source>
        <strain evidence="10 12">I ESC-2004</strain>
    </source>
</reference>
<dbReference type="EMBL" id="AMQN01013262">
    <property type="status" value="NOT_ANNOTATED_CDS"/>
    <property type="molecule type" value="Genomic_DNA"/>
</dbReference>
<proteinExistence type="predicted"/>
<dbReference type="PROSITE" id="PS51012">
    <property type="entry name" value="ABC_TM2"/>
    <property type="match status" value="1"/>
</dbReference>
<gene>
    <name evidence="10" type="ORF">CAPTEDRAFT_162923</name>
</gene>
<feature type="transmembrane region" description="Helical" evidence="7">
    <location>
        <begin position="423"/>
        <end position="442"/>
    </location>
</feature>
<evidence type="ECO:0000313" key="12">
    <source>
        <dbReference type="Proteomes" id="UP000014760"/>
    </source>
</evidence>
<evidence type="ECO:0000256" key="6">
    <source>
        <dbReference type="ARBA" id="ARBA00023136"/>
    </source>
</evidence>